<evidence type="ECO:0000313" key="11">
    <source>
        <dbReference type="EMBL" id="KJF17191.1"/>
    </source>
</evidence>
<evidence type="ECO:0000256" key="2">
    <source>
        <dbReference type="ARBA" id="ARBA00022801"/>
    </source>
</evidence>
<proteinExistence type="inferred from homology"/>
<dbReference type="EC" id="3.6.4.13" evidence="11"/>
<evidence type="ECO:0000259" key="8">
    <source>
        <dbReference type="PROSITE" id="PS51192"/>
    </source>
</evidence>
<dbReference type="InterPro" id="IPR011545">
    <property type="entry name" value="DEAD/DEAH_box_helicase_dom"/>
</dbReference>
<evidence type="ECO:0000256" key="6">
    <source>
        <dbReference type="PROSITE-ProRule" id="PRU00552"/>
    </source>
</evidence>
<dbReference type="RefSeq" id="WP_052605561.1">
    <property type="nucleotide sequence ID" value="NZ_JXYS01000061.1"/>
</dbReference>
<evidence type="ECO:0000256" key="4">
    <source>
        <dbReference type="ARBA" id="ARBA00022840"/>
    </source>
</evidence>
<dbReference type="InterPro" id="IPR050079">
    <property type="entry name" value="DEAD_box_RNA_helicase"/>
</dbReference>
<evidence type="ECO:0000256" key="5">
    <source>
        <dbReference type="ARBA" id="ARBA00038437"/>
    </source>
</evidence>
<dbReference type="CDD" id="cd00268">
    <property type="entry name" value="DEADc"/>
    <property type="match status" value="1"/>
</dbReference>
<dbReference type="CDD" id="cd18787">
    <property type="entry name" value="SF2_C_DEAD"/>
    <property type="match status" value="1"/>
</dbReference>
<dbReference type="PROSITE" id="PS51192">
    <property type="entry name" value="HELICASE_ATP_BIND_1"/>
    <property type="match status" value="1"/>
</dbReference>
<dbReference type="Gene3D" id="3.40.50.300">
    <property type="entry name" value="P-loop containing nucleotide triphosphate hydrolases"/>
    <property type="match status" value="2"/>
</dbReference>
<dbReference type="SMART" id="SM00490">
    <property type="entry name" value="HELICc"/>
    <property type="match status" value="1"/>
</dbReference>
<name>A0A0D8HJC4_9ACTN</name>
<feature type="region of interest" description="Disordered" evidence="7">
    <location>
        <begin position="396"/>
        <end position="483"/>
    </location>
</feature>
<evidence type="ECO:0000256" key="1">
    <source>
        <dbReference type="ARBA" id="ARBA00022741"/>
    </source>
</evidence>
<keyword evidence="12" id="KW-1185">Reference proteome</keyword>
<feature type="domain" description="Helicase C-terminal" evidence="9">
    <location>
        <begin position="230"/>
        <end position="376"/>
    </location>
</feature>
<dbReference type="PROSITE" id="PS51194">
    <property type="entry name" value="HELICASE_CTER"/>
    <property type="match status" value="1"/>
</dbReference>
<dbReference type="InterPro" id="IPR014014">
    <property type="entry name" value="RNA_helicase_DEAD_Q_motif"/>
</dbReference>
<dbReference type="GO" id="GO:0003724">
    <property type="term" value="F:RNA helicase activity"/>
    <property type="evidence" value="ECO:0007669"/>
    <property type="project" value="UniProtKB-EC"/>
</dbReference>
<dbReference type="GO" id="GO:0005829">
    <property type="term" value="C:cytosol"/>
    <property type="evidence" value="ECO:0007669"/>
    <property type="project" value="TreeGrafter"/>
</dbReference>
<dbReference type="SUPFAM" id="SSF52540">
    <property type="entry name" value="P-loop containing nucleoside triphosphate hydrolases"/>
    <property type="match status" value="1"/>
</dbReference>
<dbReference type="EMBL" id="JXYS01000061">
    <property type="protein sequence ID" value="KJF17191.1"/>
    <property type="molecule type" value="Genomic_DNA"/>
</dbReference>
<dbReference type="SMART" id="SM00487">
    <property type="entry name" value="DEXDc"/>
    <property type="match status" value="1"/>
</dbReference>
<organism evidence="11 12">
    <name type="scientific">Acidithrix ferrooxidans</name>
    <dbReference type="NCBI Taxonomy" id="1280514"/>
    <lineage>
        <taxon>Bacteria</taxon>
        <taxon>Bacillati</taxon>
        <taxon>Actinomycetota</taxon>
        <taxon>Acidimicrobiia</taxon>
        <taxon>Acidimicrobiales</taxon>
        <taxon>Acidimicrobiaceae</taxon>
        <taxon>Acidithrix</taxon>
    </lineage>
</organism>
<dbReference type="Pfam" id="PF00270">
    <property type="entry name" value="DEAD"/>
    <property type="match status" value="1"/>
</dbReference>
<gene>
    <name evidence="11" type="primary">rhlE</name>
    <name evidence="11" type="ORF">AXFE_19040</name>
</gene>
<dbReference type="Proteomes" id="UP000032360">
    <property type="component" value="Unassembled WGS sequence"/>
</dbReference>
<feature type="domain" description="Helicase ATP-binding" evidence="8">
    <location>
        <begin position="33"/>
        <end position="207"/>
    </location>
</feature>
<dbReference type="GO" id="GO:0003676">
    <property type="term" value="F:nucleic acid binding"/>
    <property type="evidence" value="ECO:0007669"/>
    <property type="project" value="InterPro"/>
</dbReference>
<keyword evidence="1" id="KW-0547">Nucleotide-binding</keyword>
<dbReference type="Pfam" id="PF00271">
    <property type="entry name" value="Helicase_C"/>
    <property type="match status" value="1"/>
</dbReference>
<evidence type="ECO:0000259" key="10">
    <source>
        <dbReference type="PROSITE" id="PS51195"/>
    </source>
</evidence>
<dbReference type="GO" id="GO:0005524">
    <property type="term" value="F:ATP binding"/>
    <property type="evidence" value="ECO:0007669"/>
    <property type="project" value="UniProtKB-KW"/>
</dbReference>
<evidence type="ECO:0000256" key="3">
    <source>
        <dbReference type="ARBA" id="ARBA00022806"/>
    </source>
</evidence>
<evidence type="ECO:0000313" key="12">
    <source>
        <dbReference type="Proteomes" id="UP000032360"/>
    </source>
</evidence>
<dbReference type="InterPro" id="IPR014001">
    <property type="entry name" value="Helicase_ATP-bd"/>
</dbReference>
<comment type="similarity">
    <text evidence="5">Belongs to the DEAD box helicase family.</text>
</comment>
<dbReference type="AlphaFoldDB" id="A0A0D8HJC4"/>
<comment type="caution">
    <text evidence="11">The sequence shown here is derived from an EMBL/GenBank/DDBJ whole genome shotgun (WGS) entry which is preliminary data.</text>
</comment>
<dbReference type="InterPro" id="IPR001650">
    <property type="entry name" value="Helicase_C-like"/>
</dbReference>
<reference evidence="11 12" key="1">
    <citation type="submission" date="2015-01" db="EMBL/GenBank/DDBJ databases">
        <title>Draft genome of the acidophilic iron oxidizer Acidithrix ferrooxidans strain Py-F3.</title>
        <authorList>
            <person name="Poehlein A."/>
            <person name="Eisen S."/>
            <person name="Schloemann M."/>
            <person name="Johnson B.D."/>
            <person name="Daniel R."/>
            <person name="Muehling M."/>
        </authorList>
    </citation>
    <scope>NUCLEOTIDE SEQUENCE [LARGE SCALE GENOMIC DNA]</scope>
    <source>
        <strain evidence="11 12">Py-F3</strain>
    </source>
</reference>
<evidence type="ECO:0000259" key="9">
    <source>
        <dbReference type="PROSITE" id="PS51194"/>
    </source>
</evidence>
<feature type="domain" description="DEAD-box RNA helicase Q" evidence="10">
    <location>
        <begin position="2"/>
        <end position="30"/>
    </location>
</feature>
<keyword evidence="3 11" id="KW-0347">Helicase</keyword>
<dbReference type="InterPro" id="IPR044742">
    <property type="entry name" value="DEAD/DEAH_RhlB"/>
</dbReference>
<keyword evidence="2 11" id="KW-0378">Hydrolase</keyword>
<dbReference type="GO" id="GO:0016787">
    <property type="term" value="F:hydrolase activity"/>
    <property type="evidence" value="ECO:0007669"/>
    <property type="project" value="UniProtKB-KW"/>
</dbReference>
<feature type="short sequence motif" description="Q motif" evidence="6">
    <location>
        <begin position="2"/>
        <end position="30"/>
    </location>
</feature>
<dbReference type="STRING" id="1280514.AXFE_19040"/>
<accession>A0A0D8HJC4</accession>
<sequence length="483" mass="52798">MTTFESLGVASHISNRLSENGMSTPTEIQAITIKDALEGKDICAMAGTGSGKTLAFLIPILQNCEQAKPMSPTALILVPTRELATQVRDVFMTLLTQPRKGQPRIAAIYGGSSMERQIRDLTRGVEVVVATPGRLIDLMDRRRINLENIKTVIIDEADRMADMGFLPPVVEILSKTAADRQTMLFSATLDGDVETLIKRHMSDPIRHETTTKVRSIDNMSHFFLVTRETDKLEILKKITAGARKTIVFVRTRDNADTLAGHLYDDGIQVDALHGNMRQNARERVLSKFTKGRTSVLVATDVAARGIDVVGLDLVVHYELPDDHKAYIHRSGRTARAGSNGAVVTLLGRSQMRTVQGLQKNLGLPQQMFRGNPEEPTLGNIPLLEEFNGEVMELDESRARSGTGMNSGRRGFGSSYGGNSSRPSRSYRSSSSGSSGSGRSDESRSYDRSSSFGRPSDASGTESRGYGGRGGYDREPRRGYRSAG</sequence>
<evidence type="ECO:0000256" key="7">
    <source>
        <dbReference type="SAM" id="MobiDB-lite"/>
    </source>
</evidence>
<protein>
    <submittedName>
        <fullName evidence="11">ATP-dependent RNA helicase RhlE</fullName>
        <ecNumber evidence="11">3.6.4.13</ecNumber>
    </submittedName>
</protein>
<keyword evidence="4" id="KW-0067">ATP-binding</keyword>
<dbReference type="PANTHER" id="PTHR47959:SF13">
    <property type="entry name" value="ATP-DEPENDENT RNA HELICASE RHLE"/>
    <property type="match status" value="1"/>
</dbReference>
<dbReference type="InterPro" id="IPR027417">
    <property type="entry name" value="P-loop_NTPase"/>
</dbReference>
<dbReference type="PROSITE" id="PS51195">
    <property type="entry name" value="Q_MOTIF"/>
    <property type="match status" value="1"/>
</dbReference>
<dbReference type="PANTHER" id="PTHR47959">
    <property type="entry name" value="ATP-DEPENDENT RNA HELICASE RHLE-RELATED"/>
    <property type="match status" value="1"/>
</dbReference>
<dbReference type="OrthoDB" id="9805696at2"/>
<feature type="compositionally biased region" description="Low complexity" evidence="7">
    <location>
        <begin position="416"/>
        <end position="437"/>
    </location>
</feature>